<dbReference type="InterPro" id="IPR007892">
    <property type="entry name" value="CHASE4"/>
</dbReference>
<dbReference type="EMBL" id="JXOK01000009">
    <property type="protein sequence ID" value="KIN11957.1"/>
    <property type="molecule type" value="Genomic_DNA"/>
</dbReference>
<evidence type="ECO:0000313" key="3">
    <source>
        <dbReference type="Proteomes" id="UP000031977"/>
    </source>
</evidence>
<evidence type="ECO:0000259" key="1">
    <source>
        <dbReference type="Pfam" id="PF05228"/>
    </source>
</evidence>
<accession>A0A0C3ICA5</accession>
<comment type="caution">
    <text evidence="2">The sequence shown here is derived from an EMBL/GenBank/DDBJ whole genome shotgun (WGS) entry which is preliminary data.</text>
</comment>
<dbReference type="STRING" id="50718.SU60_04110"/>
<gene>
    <name evidence="2" type="ORF">SU60_04110</name>
</gene>
<feature type="domain" description="CHASE4" evidence="1">
    <location>
        <begin position="43"/>
        <end position="93"/>
    </location>
</feature>
<reference evidence="2 3" key="1">
    <citation type="submission" date="2015-01" db="EMBL/GenBank/DDBJ databases">
        <title>Draft genome of Vibrio mytili type strain CAIM 528.</title>
        <authorList>
            <person name="Gonzalez-Castillo A."/>
            <person name="Gomez-Gil B."/>
            <person name="Enciso-Ibarra J."/>
        </authorList>
    </citation>
    <scope>NUCLEOTIDE SEQUENCE [LARGE SCALE GENOMIC DNA]</scope>
    <source>
        <strain evidence="2 3">CAIM 528</strain>
    </source>
</reference>
<name>A0A0C3ICA5_9VIBR</name>
<sequence length="101" mass="11696">MIMWLLFVMVVTVFCCLAYFLSSLDSLAADQLSHRVFLAKDLETRSSKDLLEEYTFWDEAYEHVVKKTDKEWIKGNSGDYLLSKRDFDFSVAVVNGDQKAI</sequence>
<keyword evidence="3" id="KW-1185">Reference proteome</keyword>
<dbReference type="Pfam" id="PF05228">
    <property type="entry name" value="CHASE4"/>
    <property type="match status" value="1"/>
</dbReference>
<dbReference type="AlphaFoldDB" id="A0A0C3ICA5"/>
<organism evidence="2 3">
    <name type="scientific">Vibrio mytili</name>
    <dbReference type="NCBI Taxonomy" id="50718"/>
    <lineage>
        <taxon>Bacteria</taxon>
        <taxon>Pseudomonadati</taxon>
        <taxon>Pseudomonadota</taxon>
        <taxon>Gammaproteobacteria</taxon>
        <taxon>Vibrionales</taxon>
        <taxon>Vibrionaceae</taxon>
        <taxon>Vibrio</taxon>
    </lineage>
</organism>
<protein>
    <recommendedName>
        <fullName evidence="1">CHASE4 domain-containing protein</fullName>
    </recommendedName>
</protein>
<evidence type="ECO:0000313" key="2">
    <source>
        <dbReference type="EMBL" id="KIN11957.1"/>
    </source>
</evidence>
<proteinExistence type="predicted"/>
<dbReference type="Proteomes" id="UP000031977">
    <property type="component" value="Unassembled WGS sequence"/>
</dbReference>